<keyword evidence="3" id="KW-1185">Reference proteome</keyword>
<evidence type="ECO:0000256" key="1">
    <source>
        <dbReference type="SAM" id="MobiDB-lite"/>
    </source>
</evidence>
<dbReference type="GeneID" id="11513722"/>
<dbReference type="VEuPathDB" id="FungiDB:MYCTH_109914"/>
<organism evidence="2 3">
    <name type="scientific">Thermothelomyces thermophilus (strain ATCC 42464 / BCRC 31852 / DSM 1799)</name>
    <name type="common">Sporotrichum thermophile</name>
    <dbReference type="NCBI Taxonomy" id="573729"/>
    <lineage>
        <taxon>Eukaryota</taxon>
        <taxon>Fungi</taxon>
        <taxon>Dikarya</taxon>
        <taxon>Ascomycota</taxon>
        <taxon>Pezizomycotina</taxon>
        <taxon>Sordariomycetes</taxon>
        <taxon>Sordariomycetidae</taxon>
        <taxon>Sordariales</taxon>
        <taxon>Chaetomiaceae</taxon>
        <taxon>Thermothelomyces</taxon>
    </lineage>
</organism>
<dbReference type="InParanoid" id="G2QL20"/>
<reference evidence="2 3" key="1">
    <citation type="journal article" date="2011" name="Nat. Biotechnol.">
        <title>Comparative genomic analysis of the thermophilic biomass-degrading fungi Myceliophthora thermophila and Thielavia terrestris.</title>
        <authorList>
            <person name="Berka R.M."/>
            <person name="Grigoriev I.V."/>
            <person name="Otillar R."/>
            <person name="Salamov A."/>
            <person name="Grimwood J."/>
            <person name="Reid I."/>
            <person name="Ishmael N."/>
            <person name="John T."/>
            <person name="Darmond C."/>
            <person name="Moisan M.-C."/>
            <person name="Henrissat B."/>
            <person name="Coutinho P.M."/>
            <person name="Lombard V."/>
            <person name="Natvig D.O."/>
            <person name="Lindquist E."/>
            <person name="Schmutz J."/>
            <person name="Lucas S."/>
            <person name="Harris P."/>
            <person name="Powlowski J."/>
            <person name="Bellemare A."/>
            <person name="Taylor D."/>
            <person name="Butler G."/>
            <person name="de Vries R.P."/>
            <person name="Allijn I.E."/>
            <person name="van den Brink J."/>
            <person name="Ushinsky S."/>
            <person name="Storms R."/>
            <person name="Powell A.J."/>
            <person name="Paulsen I.T."/>
            <person name="Elbourne L.D.H."/>
            <person name="Baker S.E."/>
            <person name="Magnuson J."/>
            <person name="LaBoissiere S."/>
            <person name="Clutterbuck A.J."/>
            <person name="Martinez D."/>
            <person name="Wogulis M."/>
            <person name="de Leon A.L."/>
            <person name="Rey M.W."/>
            <person name="Tsang A."/>
        </authorList>
    </citation>
    <scope>NUCLEOTIDE SEQUENCE [LARGE SCALE GENOMIC DNA]</scope>
    <source>
        <strain evidence="3">ATCC 42464 / BCRC 31852 / DSM 1799</strain>
    </source>
</reference>
<gene>
    <name evidence="2" type="ORF">MYCTH_109914</name>
</gene>
<evidence type="ECO:0000313" key="2">
    <source>
        <dbReference type="EMBL" id="AEO60652.1"/>
    </source>
</evidence>
<dbReference type="RefSeq" id="XP_003665897.1">
    <property type="nucleotide sequence ID" value="XM_003665849.1"/>
</dbReference>
<feature type="region of interest" description="Disordered" evidence="1">
    <location>
        <begin position="68"/>
        <end position="107"/>
    </location>
</feature>
<dbReference type="Proteomes" id="UP000007322">
    <property type="component" value="Chromosome 6"/>
</dbReference>
<feature type="region of interest" description="Disordered" evidence="1">
    <location>
        <begin position="1"/>
        <end position="54"/>
    </location>
</feature>
<dbReference type="KEGG" id="mtm:MYCTH_109914"/>
<evidence type="ECO:0000313" key="3">
    <source>
        <dbReference type="Proteomes" id="UP000007322"/>
    </source>
</evidence>
<protein>
    <submittedName>
        <fullName evidence="2">Uncharacterized protein</fullName>
    </submittedName>
</protein>
<name>G2QL20_THET4</name>
<proteinExistence type="predicted"/>
<dbReference type="AlphaFoldDB" id="G2QL20"/>
<feature type="compositionally biased region" description="Basic residues" evidence="1">
    <location>
        <begin position="93"/>
        <end position="107"/>
    </location>
</feature>
<sequence length="107" mass="11813">MRLGLLSASDQSGGNKPVAKEHPCPGSAPADRCSQTERTLAARPSPLLPSRSRHGRILSPWTLAALWRPPAPSDTARPLCAKHSRVPTASTLRHQRRRRKKRKRANI</sequence>
<dbReference type="HOGENOM" id="CLU_2211780_0_0_1"/>
<accession>G2QL20</accession>
<dbReference type="EMBL" id="CP003007">
    <property type="protein sequence ID" value="AEO60652.1"/>
    <property type="molecule type" value="Genomic_DNA"/>
</dbReference>